<dbReference type="EMBL" id="GBRH01166562">
    <property type="protein sequence ID" value="JAE31334.1"/>
    <property type="molecule type" value="Transcribed_RNA"/>
</dbReference>
<dbReference type="AlphaFoldDB" id="A0A0A9H6B0"/>
<organism evidence="1">
    <name type="scientific">Arundo donax</name>
    <name type="common">Giant reed</name>
    <name type="synonym">Donax arundinaceus</name>
    <dbReference type="NCBI Taxonomy" id="35708"/>
    <lineage>
        <taxon>Eukaryota</taxon>
        <taxon>Viridiplantae</taxon>
        <taxon>Streptophyta</taxon>
        <taxon>Embryophyta</taxon>
        <taxon>Tracheophyta</taxon>
        <taxon>Spermatophyta</taxon>
        <taxon>Magnoliopsida</taxon>
        <taxon>Liliopsida</taxon>
        <taxon>Poales</taxon>
        <taxon>Poaceae</taxon>
        <taxon>PACMAD clade</taxon>
        <taxon>Arundinoideae</taxon>
        <taxon>Arundineae</taxon>
        <taxon>Arundo</taxon>
    </lineage>
</organism>
<sequence>MTRFLKALPMMGTLSNSLWPAFYAQQPRMLHHAHSNHNFGKVRRCLQDNVLLQAVSHNDHKEGSLCDAETAH</sequence>
<protein>
    <submittedName>
        <fullName evidence="1">Uncharacterized protein</fullName>
    </submittedName>
</protein>
<reference evidence="1" key="1">
    <citation type="submission" date="2014-09" db="EMBL/GenBank/DDBJ databases">
        <authorList>
            <person name="Magalhaes I.L.F."/>
            <person name="Oliveira U."/>
            <person name="Santos F.R."/>
            <person name="Vidigal T.H.D.A."/>
            <person name="Brescovit A.D."/>
            <person name="Santos A.J."/>
        </authorList>
    </citation>
    <scope>NUCLEOTIDE SEQUENCE</scope>
    <source>
        <tissue evidence="1">Shoot tissue taken approximately 20 cm above the soil surface</tissue>
    </source>
</reference>
<evidence type="ECO:0000313" key="1">
    <source>
        <dbReference type="EMBL" id="JAE31334.1"/>
    </source>
</evidence>
<proteinExistence type="predicted"/>
<reference evidence="1" key="2">
    <citation type="journal article" date="2015" name="Data Brief">
        <title>Shoot transcriptome of the giant reed, Arundo donax.</title>
        <authorList>
            <person name="Barrero R.A."/>
            <person name="Guerrero F.D."/>
            <person name="Moolhuijzen P."/>
            <person name="Goolsby J.A."/>
            <person name="Tidwell J."/>
            <person name="Bellgard S.E."/>
            <person name="Bellgard M.I."/>
        </authorList>
    </citation>
    <scope>NUCLEOTIDE SEQUENCE</scope>
    <source>
        <tissue evidence="1">Shoot tissue taken approximately 20 cm above the soil surface</tissue>
    </source>
</reference>
<accession>A0A0A9H6B0</accession>
<name>A0A0A9H6B0_ARUDO</name>